<feature type="binding site" evidence="10">
    <location>
        <begin position="143"/>
        <end position="146"/>
    </location>
    <ligand>
        <name>GTP</name>
        <dbReference type="ChEBI" id="CHEBI:37565"/>
    </ligand>
</feature>
<keyword evidence="1 10" id="KW-0963">Cytoplasm</keyword>
<comment type="caution">
    <text evidence="14">The sequence shown here is derived from an EMBL/GenBank/DDBJ whole genome shotgun (WGS) entry which is preliminary data.</text>
</comment>
<dbReference type="InterPro" id="IPR004881">
    <property type="entry name" value="Ribosome_biogen_GTPase_RsgA"/>
</dbReference>
<dbReference type="HAMAP" id="MF_01820">
    <property type="entry name" value="GTPase_RsgA"/>
    <property type="match status" value="1"/>
</dbReference>
<gene>
    <name evidence="10" type="primary">rsgA</name>
    <name evidence="14" type="ORF">DFP79_2136</name>
</gene>
<dbReference type="NCBIfam" id="TIGR00157">
    <property type="entry name" value="ribosome small subunit-dependent GTPase A"/>
    <property type="match status" value="1"/>
</dbReference>
<evidence type="ECO:0000256" key="5">
    <source>
        <dbReference type="ARBA" id="ARBA00022741"/>
    </source>
</evidence>
<dbReference type="InterPro" id="IPR030378">
    <property type="entry name" value="G_CP_dom"/>
</dbReference>
<feature type="binding site" evidence="10">
    <location>
        <position position="281"/>
    </location>
    <ligand>
        <name>Zn(2+)</name>
        <dbReference type="ChEBI" id="CHEBI:29105"/>
    </ligand>
</feature>
<keyword evidence="15" id="KW-1185">Reference proteome</keyword>
<dbReference type="EMBL" id="SNXC01000012">
    <property type="protein sequence ID" value="TDO97319.1"/>
    <property type="molecule type" value="Genomic_DNA"/>
</dbReference>
<dbReference type="SUPFAM" id="SSF52540">
    <property type="entry name" value="P-loop containing nucleoside triphosphate hydrolases"/>
    <property type="match status" value="1"/>
</dbReference>
<dbReference type="Pfam" id="PF03193">
    <property type="entry name" value="RsgA_GTPase"/>
    <property type="match status" value="1"/>
</dbReference>
<evidence type="ECO:0000256" key="11">
    <source>
        <dbReference type="SAM" id="MobiDB-lite"/>
    </source>
</evidence>
<dbReference type="PANTHER" id="PTHR32120">
    <property type="entry name" value="SMALL RIBOSOMAL SUBUNIT BIOGENESIS GTPASE RSGA"/>
    <property type="match status" value="1"/>
</dbReference>
<dbReference type="AlphaFoldDB" id="A0A4R6MAR3"/>
<feature type="binding site" evidence="10">
    <location>
        <position position="289"/>
    </location>
    <ligand>
        <name>Zn(2+)</name>
        <dbReference type="ChEBI" id="CHEBI:29105"/>
    </ligand>
</feature>
<dbReference type="PANTHER" id="PTHR32120:SF10">
    <property type="entry name" value="SMALL RIBOSOMAL SUBUNIT BIOGENESIS GTPASE RSGA"/>
    <property type="match status" value="1"/>
</dbReference>
<dbReference type="InterPro" id="IPR010914">
    <property type="entry name" value="RsgA_GTPase_dom"/>
</dbReference>
<sequence length="350" mass="38468">MTKIYSLPQLGWTPFFQQQLSLEELSYCIPARLAGQHRGHLDFYSDQGKQRVLTSSLHSSDIPSLTVGDWVLLRDGRIDRVLERVSLFSRRAAGEKVSEQYICANVDTVFITTSLNNDFSLNRIERYLAMVKDAGAQPTVVLTKADLCADVDAYVSQVQSLDPLLIVEAVNALDVGSLAFLKRGCSAGNTVAVMGSSGVGKSTLINGLLGESVQNTASIRDDDDKGRHTTVSRTLHMIPNGGVLLDTPGMRELQLSDCESGVNEAFADVHSLAGQCRFSDCSHQSEKGCAVQNALAQGSLDERRLANYLKLLREQERNGATLAEKRARDRSLSRHYRSSQSEAQRFKRGE</sequence>
<evidence type="ECO:0000256" key="2">
    <source>
        <dbReference type="ARBA" id="ARBA00022517"/>
    </source>
</evidence>
<keyword evidence="8 10" id="KW-0694">RNA-binding</keyword>
<feature type="compositionally biased region" description="Basic and acidic residues" evidence="11">
    <location>
        <begin position="322"/>
        <end position="332"/>
    </location>
</feature>
<dbReference type="PROSITE" id="PS51721">
    <property type="entry name" value="G_CP"/>
    <property type="match status" value="1"/>
</dbReference>
<protein>
    <recommendedName>
        <fullName evidence="10">Small ribosomal subunit biogenesis GTPase RsgA</fullName>
        <ecNumber evidence="10">3.6.1.-</ecNumber>
    </recommendedName>
</protein>
<feature type="domain" description="EngC GTPase" evidence="12">
    <location>
        <begin position="104"/>
        <end position="251"/>
    </location>
</feature>
<comment type="function">
    <text evidence="10">One of several proteins that assist in the late maturation steps of the functional core of the 30S ribosomal subunit. Helps release RbfA from mature subunits. May play a role in the assembly of ribosomal proteins into the subunit. Circularly permuted GTPase that catalyzes slow GTP hydrolysis, GTPase activity is stimulated by the 30S ribosomal subunit.</text>
</comment>
<evidence type="ECO:0000313" key="15">
    <source>
        <dbReference type="Proteomes" id="UP000294656"/>
    </source>
</evidence>
<keyword evidence="4 10" id="KW-0699">rRNA-binding</keyword>
<evidence type="ECO:0000259" key="12">
    <source>
        <dbReference type="PROSITE" id="PS50936"/>
    </source>
</evidence>
<comment type="subcellular location">
    <subcellularLocation>
        <location evidence="10">Cytoplasm</location>
    </subcellularLocation>
</comment>
<dbReference type="OrthoDB" id="9809485at2"/>
<evidence type="ECO:0000256" key="1">
    <source>
        <dbReference type="ARBA" id="ARBA00022490"/>
    </source>
</evidence>
<reference evidence="14 15" key="1">
    <citation type="submission" date="2019-03" db="EMBL/GenBank/DDBJ databases">
        <title>Genomic Encyclopedia of Type Strains, Phase III (KMG-III): the genomes of soil and plant-associated and newly described type strains.</title>
        <authorList>
            <person name="Whitman W."/>
        </authorList>
    </citation>
    <scope>NUCLEOTIDE SEQUENCE [LARGE SCALE GENOMIC DNA]</scope>
    <source>
        <strain evidence="14 15">CECT 7378</strain>
    </source>
</reference>
<dbReference type="GO" id="GO:0005525">
    <property type="term" value="F:GTP binding"/>
    <property type="evidence" value="ECO:0007669"/>
    <property type="project" value="UniProtKB-UniRule"/>
</dbReference>
<organism evidence="14 15">
    <name type="scientific">Marinomonas balearica</name>
    <dbReference type="NCBI Taxonomy" id="491947"/>
    <lineage>
        <taxon>Bacteria</taxon>
        <taxon>Pseudomonadati</taxon>
        <taxon>Pseudomonadota</taxon>
        <taxon>Gammaproteobacteria</taxon>
        <taxon>Oceanospirillales</taxon>
        <taxon>Oceanospirillaceae</taxon>
        <taxon>Marinomonas</taxon>
    </lineage>
</organism>
<proteinExistence type="inferred from homology"/>
<dbReference type="GO" id="GO:0019843">
    <property type="term" value="F:rRNA binding"/>
    <property type="evidence" value="ECO:0007669"/>
    <property type="project" value="UniProtKB-KW"/>
</dbReference>
<comment type="cofactor">
    <cofactor evidence="10">
        <name>Zn(2+)</name>
        <dbReference type="ChEBI" id="CHEBI:29105"/>
    </cofactor>
    <text evidence="10">Binds 1 zinc ion per subunit.</text>
</comment>
<dbReference type="Proteomes" id="UP000294656">
    <property type="component" value="Unassembled WGS sequence"/>
</dbReference>
<dbReference type="GO" id="GO:0046872">
    <property type="term" value="F:metal ion binding"/>
    <property type="evidence" value="ECO:0007669"/>
    <property type="project" value="UniProtKB-KW"/>
</dbReference>
<dbReference type="GO" id="GO:0042274">
    <property type="term" value="P:ribosomal small subunit biogenesis"/>
    <property type="evidence" value="ECO:0007669"/>
    <property type="project" value="UniProtKB-UniRule"/>
</dbReference>
<evidence type="ECO:0000256" key="9">
    <source>
        <dbReference type="ARBA" id="ARBA00023134"/>
    </source>
</evidence>
<evidence type="ECO:0000313" key="14">
    <source>
        <dbReference type="EMBL" id="TDO97319.1"/>
    </source>
</evidence>
<keyword evidence="6 10" id="KW-0378">Hydrolase</keyword>
<dbReference type="Gene3D" id="1.10.40.50">
    <property type="entry name" value="Probable gtpase engc, domain 3"/>
    <property type="match status" value="1"/>
</dbReference>
<keyword evidence="7 10" id="KW-0862">Zinc</keyword>
<comment type="subunit">
    <text evidence="10">Monomer. Associates with 30S ribosomal subunit, binds 16S rRNA.</text>
</comment>
<dbReference type="InterPro" id="IPR027417">
    <property type="entry name" value="P-loop_NTPase"/>
</dbReference>
<evidence type="ECO:0000256" key="7">
    <source>
        <dbReference type="ARBA" id="ARBA00022833"/>
    </source>
</evidence>
<accession>A0A4R6MAR3</accession>
<dbReference type="PROSITE" id="PS50936">
    <property type="entry name" value="ENGC_GTPASE"/>
    <property type="match status" value="1"/>
</dbReference>
<keyword evidence="3 10" id="KW-0479">Metal-binding</keyword>
<evidence type="ECO:0000256" key="8">
    <source>
        <dbReference type="ARBA" id="ARBA00022884"/>
    </source>
</evidence>
<evidence type="ECO:0000259" key="13">
    <source>
        <dbReference type="PROSITE" id="PS51721"/>
    </source>
</evidence>
<feature type="domain" description="CP-type G" evidence="13">
    <location>
        <begin position="94"/>
        <end position="253"/>
    </location>
</feature>
<dbReference type="EC" id="3.6.1.-" evidence="10"/>
<evidence type="ECO:0000256" key="6">
    <source>
        <dbReference type="ARBA" id="ARBA00022801"/>
    </source>
</evidence>
<dbReference type="CDD" id="cd01854">
    <property type="entry name" value="YjeQ_EngC"/>
    <property type="match status" value="1"/>
</dbReference>
<evidence type="ECO:0000256" key="3">
    <source>
        <dbReference type="ARBA" id="ARBA00022723"/>
    </source>
</evidence>
<feature type="binding site" evidence="10">
    <location>
        <position position="276"/>
    </location>
    <ligand>
        <name>Zn(2+)</name>
        <dbReference type="ChEBI" id="CHEBI:29105"/>
    </ligand>
</feature>
<name>A0A4R6MAR3_9GAMM</name>
<evidence type="ECO:0000256" key="4">
    <source>
        <dbReference type="ARBA" id="ARBA00022730"/>
    </source>
</evidence>
<feature type="binding site" evidence="10">
    <location>
        <begin position="195"/>
        <end position="203"/>
    </location>
    <ligand>
        <name>GTP</name>
        <dbReference type="ChEBI" id="CHEBI:37565"/>
    </ligand>
</feature>
<dbReference type="RefSeq" id="WP_133503903.1">
    <property type="nucleotide sequence ID" value="NZ_SNXC01000012.1"/>
</dbReference>
<keyword evidence="2 10" id="KW-0690">Ribosome biogenesis</keyword>
<comment type="similarity">
    <text evidence="10">Belongs to the TRAFAC class YlqF/YawG GTPase family. RsgA subfamily.</text>
</comment>
<feature type="binding site" evidence="10">
    <location>
        <position position="283"/>
    </location>
    <ligand>
        <name>Zn(2+)</name>
        <dbReference type="ChEBI" id="CHEBI:29105"/>
    </ligand>
</feature>
<evidence type="ECO:0000256" key="10">
    <source>
        <dbReference type="HAMAP-Rule" id="MF_01820"/>
    </source>
</evidence>
<dbReference type="GO" id="GO:0005737">
    <property type="term" value="C:cytoplasm"/>
    <property type="evidence" value="ECO:0007669"/>
    <property type="project" value="UniProtKB-SubCell"/>
</dbReference>
<dbReference type="Gene3D" id="3.40.50.300">
    <property type="entry name" value="P-loop containing nucleotide triphosphate hydrolases"/>
    <property type="match status" value="1"/>
</dbReference>
<keyword evidence="9 10" id="KW-0342">GTP-binding</keyword>
<feature type="region of interest" description="Disordered" evidence="11">
    <location>
        <begin position="322"/>
        <end position="350"/>
    </location>
</feature>
<keyword evidence="5 10" id="KW-0547">Nucleotide-binding</keyword>
<dbReference type="GO" id="GO:0003924">
    <property type="term" value="F:GTPase activity"/>
    <property type="evidence" value="ECO:0007669"/>
    <property type="project" value="UniProtKB-UniRule"/>
</dbReference>